<reference evidence="1" key="2">
    <citation type="journal article" date="2015" name="Fish Shellfish Immunol.">
        <title>Early steps in the European eel (Anguilla anguilla)-Vibrio vulnificus interaction in the gills: Role of the RtxA13 toxin.</title>
        <authorList>
            <person name="Callol A."/>
            <person name="Pajuelo D."/>
            <person name="Ebbesson L."/>
            <person name="Teles M."/>
            <person name="MacKenzie S."/>
            <person name="Amaro C."/>
        </authorList>
    </citation>
    <scope>NUCLEOTIDE SEQUENCE</scope>
</reference>
<dbReference type="EMBL" id="GBXM01055541">
    <property type="protein sequence ID" value="JAH53036.1"/>
    <property type="molecule type" value="Transcribed_RNA"/>
</dbReference>
<organism evidence="1">
    <name type="scientific">Anguilla anguilla</name>
    <name type="common">European freshwater eel</name>
    <name type="synonym">Muraena anguilla</name>
    <dbReference type="NCBI Taxonomy" id="7936"/>
    <lineage>
        <taxon>Eukaryota</taxon>
        <taxon>Metazoa</taxon>
        <taxon>Chordata</taxon>
        <taxon>Craniata</taxon>
        <taxon>Vertebrata</taxon>
        <taxon>Euteleostomi</taxon>
        <taxon>Actinopterygii</taxon>
        <taxon>Neopterygii</taxon>
        <taxon>Teleostei</taxon>
        <taxon>Anguilliformes</taxon>
        <taxon>Anguillidae</taxon>
        <taxon>Anguilla</taxon>
    </lineage>
</organism>
<protein>
    <submittedName>
        <fullName evidence="1">Uncharacterized protein</fullName>
    </submittedName>
</protein>
<reference evidence="1" key="1">
    <citation type="submission" date="2014-11" db="EMBL/GenBank/DDBJ databases">
        <authorList>
            <person name="Amaro Gonzalez C."/>
        </authorList>
    </citation>
    <scope>NUCLEOTIDE SEQUENCE</scope>
</reference>
<proteinExistence type="predicted"/>
<accession>A0A0E9THG6</accession>
<name>A0A0E9THG6_ANGAN</name>
<evidence type="ECO:0000313" key="1">
    <source>
        <dbReference type="EMBL" id="JAH53036.1"/>
    </source>
</evidence>
<sequence>MWAFSSTHTLIDSY</sequence>